<dbReference type="Pfam" id="PF06114">
    <property type="entry name" value="Peptidase_M78"/>
    <property type="match status" value="1"/>
</dbReference>
<comment type="caution">
    <text evidence="2">The sequence shown here is derived from an EMBL/GenBank/DDBJ whole genome shotgun (WGS) entry which is preliminary data.</text>
</comment>
<protein>
    <submittedName>
        <fullName evidence="2">ImmA/IrrE family metallo-endopeptidase</fullName>
    </submittedName>
</protein>
<evidence type="ECO:0000313" key="3">
    <source>
        <dbReference type="Proteomes" id="UP001597301"/>
    </source>
</evidence>
<keyword evidence="3" id="KW-1185">Reference proteome</keyword>
<accession>A0ABW4KMY2</accession>
<feature type="domain" description="IrrE N-terminal-like" evidence="1">
    <location>
        <begin position="41"/>
        <end position="151"/>
    </location>
</feature>
<name>A0ABW4KMY2_9BACI</name>
<dbReference type="RefSeq" id="WP_380774291.1">
    <property type="nucleotide sequence ID" value="NZ_JBHUEO010000037.1"/>
</dbReference>
<proteinExistence type="predicted"/>
<dbReference type="Proteomes" id="UP001597301">
    <property type="component" value="Unassembled WGS sequence"/>
</dbReference>
<gene>
    <name evidence="2" type="ORF">ACFSCZ_12670</name>
</gene>
<organism evidence="2 3">
    <name type="scientific">Siminovitchia sediminis</name>
    <dbReference type="NCBI Taxonomy" id="1274353"/>
    <lineage>
        <taxon>Bacteria</taxon>
        <taxon>Bacillati</taxon>
        <taxon>Bacillota</taxon>
        <taxon>Bacilli</taxon>
        <taxon>Bacillales</taxon>
        <taxon>Bacillaceae</taxon>
        <taxon>Siminovitchia</taxon>
    </lineage>
</organism>
<dbReference type="InterPro" id="IPR010359">
    <property type="entry name" value="IrrE_HExxH"/>
</dbReference>
<dbReference type="EMBL" id="JBHUEO010000037">
    <property type="protein sequence ID" value="MFD1707578.1"/>
    <property type="molecule type" value="Genomic_DNA"/>
</dbReference>
<evidence type="ECO:0000259" key="1">
    <source>
        <dbReference type="Pfam" id="PF06114"/>
    </source>
</evidence>
<sequence length="167" mass="20181">MQTLTRIYPTTTLEDWVTDFYSRLSIYRPEQIDIQLIASRFRIYVHTKPMPSSHQIVGRYRGITLDSRESKEIQREMFFHELCHILRHYGVQTMMPDAFRELQEWDARNFIRYAAIPQHMLQYINFEDPYVIDQMSNLFKVTPELCEERLKQIKNRYICKAAERLAP</sequence>
<reference evidence="3" key="1">
    <citation type="journal article" date="2019" name="Int. J. Syst. Evol. Microbiol.">
        <title>The Global Catalogue of Microorganisms (GCM) 10K type strain sequencing project: providing services to taxonomists for standard genome sequencing and annotation.</title>
        <authorList>
            <consortium name="The Broad Institute Genomics Platform"/>
            <consortium name="The Broad Institute Genome Sequencing Center for Infectious Disease"/>
            <person name="Wu L."/>
            <person name="Ma J."/>
        </authorList>
    </citation>
    <scope>NUCLEOTIDE SEQUENCE [LARGE SCALE GENOMIC DNA]</scope>
    <source>
        <strain evidence="3">CGMCC 1.12295</strain>
    </source>
</reference>
<evidence type="ECO:0000313" key="2">
    <source>
        <dbReference type="EMBL" id="MFD1707578.1"/>
    </source>
</evidence>